<gene>
    <name evidence="1" type="ORF">CITCOLO1_LOCUS14127</name>
</gene>
<organism evidence="1 2">
    <name type="scientific">Citrullus colocynthis</name>
    <name type="common">colocynth</name>
    <dbReference type="NCBI Taxonomy" id="252529"/>
    <lineage>
        <taxon>Eukaryota</taxon>
        <taxon>Viridiplantae</taxon>
        <taxon>Streptophyta</taxon>
        <taxon>Embryophyta</taxon>
        <taxon>Tracheophyta</taxon>
        <taxon>Spermatophyta</taxon>
        <taxon>Magnoliopsida</taxon>
        <taxon>eudicotyledons</taxon>
        <taxon>Gunneridae</taxon>
        <taxon>Pentapetalae</taxon>
        <taxon>rosids</taxon>
        <taxon>fabids</taxon>
        <taxon>Cucurbitales</taxon>
        <taxon>Cucurbitaceae</taxon>
        <taxon>Benincaseae</taxon>
        <taxon>Citrullus</taxon>
    </lineage>
</organism>
<protein>
    <submittedName>
        <fullName evidence="1">Uncharacterized protein</fullName>
    </submittedName>
</protein>
<dbReference type="EMBL" id="OZ021739">
    <property type="protein sequence ID" value="CAK9322018.1"/>
    <property type="molecule type" value="Genomic_DNA"/>
</dbReference>
<proteinExistence type="predicted"/>
<sequence length="152" mass="17788">MEVGTRERFWKRKKPPKFAQISWMFRYRRYHSSEKRKTPFVGWVCHCRSSKLVVVAPVTRWKPPPVSSHNCHRHTTGERRSRLKFCREGGGGCVNVKGEETRERRKEKRKLGGPSIISMCLTKRRAHQEAYNRAIKMTLTCVNIISAFNTIA</sequence>
<accession>A0ABP0YND2</accession>
<keyword evidence="2" id="KW-1185">Reference proteome</keyword>
<reference evidence="1 2" key="1">
    <citation type="submission" date="2024-03" db="EMBL/GenBank/DDBJ databases">
        <authorList>
            <person name="Gkanogiannis A."/>
            <person name="Becerra Lopez-Lavalle L."/>
        </authorList>
    </citation>
    <scope>NUCLEOTIDE SEQUENCE [LARGE SCALE GENOMIC DNA]</scope>
</reference>
<evidence type="ECO:0000313" key="2">
    <source>
        <dbReference type="Proteomes" id="UP001642487"/>
    </source>
</evidence>
<dbReference type="Proteomes" id="UP001642487">
    <property type="component" value="Chromosome 5"/>
</dbReference>
<name>A0ABP0YND2_9ROSI</name>
<evidence type="ECO:0000313" key="1">
    <source>
        <dbReference type="EMBL" id="CAK9322018.1"/>
    </source>
</evidence>